<evidence type="ECO:0000313" key="2">
    <source>
        <dbReference type="Proteomes" id="UP000828390"/>
    </source>
</evidence>
<dbReference type="EMBL" id="JAIWYP010000001">
    <property type="protein sequence ID" value="KAH3877954.1"/>
    <property type="molecule type" value="Genomic_DNA"/>
</dbReference>
<organism evidence="1 2">
    <name type="scientific">Dreissena polymorpha</name>
    <name type="common">Zebra mussel</name>
    <name type="synonym">Mytilus polymorpha</name>
    <dbReference type="NCBI Taxonomy" id="45954"/>
    <lineage>
        <taxon>Eukaryota</taxon>
        <taxon>Metazoa</taxon>
        <taxon>Spiralia</taxon>
        <taxon>Lophotrochozoa</taxon>
        <taxon>Mollusca</taxon>
        <taxon>Bivalvia</taxon>
        <taxon>Autobranchia</taxon>
        <taxon>Heteroconchia</taxon>
        <taxon>Euheterodonta</taxon>
        <taxon>Imparidentia</taxon>
        <taxon>Neoheterodontei</taxon>
        <taxon>Myida</taxon>
        <taxon>Dreissenoidea</taxon>
        <taxon>Dreissenidae</taxon>
        <taxon>Dreissena</taxon>
    </lineage>
</organism>
<protein>
    <submittedName>
        <fullName evidence="1">Uncharacterized protein</fullName>
    </submittedName>
</protein>
<dbReference type="AlphaFoldDB" id="A0A9D4ML25"/>
<evidence type="ECO:0000313" key="1">
    <source>
        <dbReference type="EMBL" id="KAH3877954.1"/>
    </source>
</evidence>
<sequence>MTLHEQLTGSSNTNYFGPAESDYMSQTSYKANGFPISSNCPSNSPVMSPAYSPRSNIATIPCPTGNGGMKPGYMTCTEHIPNAYNNNDWPPSSFPGMPGEKIDYEHVPCYKISGGFMDNVPSSHTQVQCYDPGYKRHLPSGHVTNGGYTEAVDIGRSGMPEVYPYHVTNLT</sequence>
<reference evidence="1" key="2">
    <citation type="submission" date="2020-11" db="EMBL/GenBank/DDBJ databases">
        <authorList>
            <person name="McCartney M.A."/>
            <person name="Auch B."/>
            <person name="Kono T."/>
            <person name="Mallez S."/>
            <person name="Becker A."/>
            <person name="Gohl D.M."/>
            <person name="Silverstein K.A.T."/>
            <person name="Koren S."/>
            <person name="Bechman K.B."/>
            <person name="Herman A."/>
            <person name="Abrahante J.E."/>
            <person name="Garbe J."/>
        </authorList>
    </citation>
    <scope>NUCLEOTIDE SEQUENCE</scope>
    <source>
        <strain evidence="1">Duluth1</strain>
        <tissue evidence="1">Whole animal</tissue>
    </source>
</reference>
<accession>A0A9D4ML25</accession>
<keyword evidence="2" id="KW-1185">Reference proteome</keyword>
<name>A0A9D4ML25_DREPO</name>
<comment type="caution">
    <text evidence="1">The sequence shown here is derived from an EMBL/GenBank/DDBJ whole genome shotgun (WGS) entry which is preliminary data.</text>
</comment>
<proteinExistence type="predicted"/>
<reference evidence="1" key="1">
    <citation type="journal article" date="2019" name="bioRxiv">
        <title>The Genome of the Zebra Mussel, Dreissena polymorpha: A Resource for Invasive Species Research.</title>
        <authorList>
            <person name="McCartney M.A."/>
            <person name="Auch B."/>
            <person name="Kono T."/>
            <person name="Mallez S."/>
            <person name="Zhang Y."/>
            <person name="Obille A."/>
            <person name="Becker A."/>
            <person name="Abrahante J.E."/>
            <person name="Garbe J."/>
            <person name="Badalamenti J.P."/>
            <person name="Herman A."/>
            <person name="Mangelson H."/>
            <person name="Liachko I."/>
            <person name="Sullivan S."/>
            <person name="Sone E.D."/>
            <person name="Koren S."/>
            <person name="Silverstein K.A.T."/>
            <person name="Beckman K.B."/>
            <person name="Gohl D.M."/>
        </authorList>
    </citation>
    <scope>NUCLEOTIDE SEQUENCE</scope>
    <source>
        <strain evidence="1">Duluth1</strain>
        <tissue evidence="1">Whole animal</tissue>
    </source>
</reference>
<gene>
    <name evidence="1" type="ORF">DPMN_001833</name>
</gene>
<dbReference type="Proteomes" id="UP000828390">
    <property type="component" value="Unassembled WGS sequence"/>
</dbReference>